<evidence type="ECO:0000313" key="2">
    <source>
        <dbReference type="Proteomes" id="UP001055108"/>
    </source>
</evidence>
<organism evidence="1 2">
    <name type="scientific">Methylobacterium gregans</name>
    <dbReference type="NCBI Taxonomy" id="374424"/>
    <lineage>
        <taxon>Bacteria</taxon>
        <taxon>Pseudomonadati</taxon>
        <taxon>Pseudomonadota</taxon>
        <taxon>Alphaproteobacteria</taxon>
        <taxon>Hyphomicrobiales</taxon>
        <taxon>Methylobacteriaceae</taxon>
        <taxon>Methylobacterium</taxon>
    </lineage>
</organism>
<evidence type="ECO:0000313" key="1">
    <source>
        <dbReference type="EMBL" id="GJD77004.1"/>
    </source>
</evidence>
<reference evidence="1" key="1">
    <citation type="journal article" date="2016" name="Front. Microbiol.">
        <title>Genome Sequence of the Piezophilic, Mesophilic Sulfate-Reducing Bacterium Desulfovibrio indicus J2T.</title>
        <authorList>
            <person name="Cao J."/>
            <person name="Maignien L."/>
            <person name="Shao Z."/>
            <person name="Alain K."/>
            <person name="Jebbar M."/>
        </authorList>
    </citation>
    <scope>NUCLEOTIDE SEQUENCE</scope>
    <source>
        <strain evidence="1">NBRC 103626</strain>
    </source>
</reference>
<sequence>MISSTGVKAAQMRQAAENAFAEEIAALKASDDRPRPSNWQMSPQAVVTYLLGGKLASGFEITP</sequence>
<proteinExistence type="predicted"/>
<dbReference type="EMBL" id="BPQM01000004">
    <property type="protein sequence ID" value="GJD77004.1"/>
    <property type="molecule type" value="Genomic_DNA"/>
</dbReference>
<dbReference type="AlphaFoldDB" id="A0AA37HK50"/>
<name>A0AA37HK50_9HYPH</name>
<comment type="caution">
    <text evidence="1">The sequence shown here is derived from an EMBL/GenBank/DDBJ whole genome shotgun (WGS) entry which is preliminary data.</text>
</comment>
<gene>
    <name evidence="1" type="ORF">NBEOAGPD_0205</name>
</gene>
<protein>
    <submittedName>
        <fullName evidence="1">Uncharacterized protein</fullName>
    </submittedName>
</protein>
<accession>A0AA37HK50</accession>
<reference evidence="1" key="2">
    <citation type="submission" date="2021-08" db="EMBL/GenBank/DDBJ databases">
        <authorList>
            <person name="Tani A."/>
            <person name="Ola A."/>
            <person name="Ogura Y."/>
            <person name="Katsura K."/>
            <person name="Hayashi T."/>
        </authorList>
    </citation>
    <scope>NUCLEOTIDE SEQUENCE</scope>
    <source>
        <strain evidence="1">NBRC 103626</strain>
    </source>
</reference>
<keyword evidence="2" id="KW-1185">Reference proteome</keyword>
<dbReference type="Proteomes" id="UP001055108">
    <property type="component" value="Unassembled WGS sequence"/>
</dbReference>